<feature type="domain" description="RING-type" evidence="12">
    <location>
        <begin position="227"/>
        <end position="424"/>
    </location>
</feature>
<feature type="region of interest" description="Disordered" evidence="10">
    <location>
        <begin position="1"/>
        <end position="40"/>
    </location>
</feature>
<evidence type="ECO:0000313" key="14">
    <source>
        <dbReference type="Proteomes" id="UP000317494"/>
    </source>
</evidence>
<gene>
    <name evidence="13" type="ORF">SeMB42_g00471</name>
</gene>
<dbReference type="Gene3D" id="3.30.40.10">
    <property type="entry name" value="Zinc/RING finger domain, C3HC4 (zinc finger)"/>
    <property type="match status" value="1"/>
</dbReference>
<keyword evidence="8" id="KW-0862">Zinc</keyword>
<dbReference type="InterPro" id="IPR031127">
    <property type="entry name" value="E3_UB_ligase_RBR"/>
</dbReference>
<evidence type="ECO:0000256" key="9">
    <source>
        <dbReference type="PROSITE-ProRule" id="PRU00175"/>
    </source>
</evidence>
<dbReference type="PANTHER" id="PTHR11685">
    <property type="entry name" value="RBR FAMILY RING FINGER AND IBR DOMAIN-CONTAINING"/>
    <property type="match status" value="1"/>
</dbReference>
<sequence length="609" mass="70469">METEFGKSGLHEDDNENGQHHALRGTRQPRRVLAVQRRESPERRRIWPTKAIVVVVAMLVEWPRHTSELHLYYEAELRPPAAVPLAALSQMNDQETFDFMEDDDEDLSPDQSDDGVEMEDDDTDQDDFPDMEMSFHPVVSDKDKPKPYEVECRVHSVQDILNTQNKEIALVSGILGCAEQHAATLLRYFKWNKDKLMERYMDNPSAVSEAAGVTLDSSKRPRYVTVKGFICDVCCNDKEGLETLALSCNHRFCRDCYEHYLTQKICEEGESRHIQCMATSCKLVVDEKTIGMVVKPEVHTRYRQLLMRTYVDDNDFLKWCPSPNLPTVKCACGHRFCFGCGIADHQPCICALVRMWMKKCEDDSETANWISANTKECTKCNSTIEKNGGCNHMTCKRCKHEFCWVCMGPWVDHGTQWYNCNRFDEKQSIDARDSQAKSRQALERYLFYYNRFANHEQSAKLDKDFYERTERKMEEMQKSSELSWIEVQFLRKAVDVLLVCRMTMKWTYCFAYYLARNNTTEIFEANQKDLEMAVEQLSELLEKPIEPEKIAELKQQVLDKTVYVSSRREVLLTDTTHGLAEGRWQYNVELTGPLLGKGGQSTGRAVQSS</sequence>
<evidence type="ECO:0000256" key="5">
    <source>
        <dbReference type="ARBA" id="ARBA00022737"/>
    </source>
</evidence>
<dbReference type="CDD" id="cd16625">
    <property type="entry name" value="RING-HC_RBR_HEL2-like"/>
    <property type="match status" value="1"/>
</dbReference>
<dbReference type="InterPro" id="IPR002867">
    <property type="entry name" value="IBR_dom"/>
</dbReference>
<dbReference type="GO" id="GO:0061630">
    <property type="term" value="F:ubiquitin protein ligase activity"/>
    <property type="evidence" value="ECO:0007669"/>
    <property type="project" value="UniProtKB-EC"/>
</dbReference>
<name>A0A507DSZ6_9FUNG</name>
<keyword evidence="7" id="KW-0833">Ubl conjugation pathway</keyword>
<dbReference type="SUPFAM" id="SSF57850">
    <property type="entry name" value="RING/U-box"/>
    <property type="match status" value="3"/>
</dbReference>
<dbReference type="Gene3D" id="1.20.120.1750">
    <property type="match status" value="1"/>
</dbReference>
<evidence type="ECO:0000256" key="4">
    <source>
        <dbReference type="ARBA" id="ARBA00022723"/>
    </source>
</evidence>
<dbReference type="FunFam" id="1.20.120.1750:FF:000007">
    <property type="entry name" value="RBR-type E3 ubiquitin transferase"/>
    <property type="match status" value="1"/>
</dbReference>
<keyword evidence="5" id="KW-0677">Repeat</keyword>
<dbReference type="Pfam" id="PF22191">
    <property type="entry name" value="IBR_1"/>
    <property type="match status" value="1"/>
</dbReference>
<dbReference type="Proteomes" id="UP000317494">
    <property type="component" value="Unassembled WGS sequence"/>
</dbReference>
<dbReference type="PROSITE" id="PS00518">
    <property type="entry name" value="ZF_RING_1"/>
    <property type="match status" value="2"/>
</dbReference>
<keyword evidence="3" id="KW-0808">Transferase</keyword>
<dbReference type="InterPro" id="IPR044066">
    <property type="entry name" value="TRIAD_supradom"/>
</dbReference>
<accession>A0A507DSZ6</accession>
<dbReference type="VEuPathDB" id="FungiDB:SeMB42_g00471"/>
<evidence type="ECO:0000256" key="6">
    <source>
        <dbReference type="ARBA" id="ARBA00022771"/>
    </source>
</evidence>
<dbReference type="SMART" id="SM00647">
    <property type="entry name" value="IBR"/>
    <property type="match status" value="2"/>
</dbReference>
<organism evidence="13 14">
    <name type="scientific">Synchytrium endobioticum</name>
    <dbReference type="NCBI Taxonomy" id="286115"/>
    <lineage>
        <taxon>Eukaryota</taxon>
        <taxon>Fungi</taxon>
        <taxon>Fungi incertae sedis</taxon>
        <taxon>Chytridiomycota</taxon>
        <taxon>Chytridiomycota incertae sedis</taxon>
        <taxon>Chytridiomycetes</taxon>
        <taxon>Synchytriales</taxon>
        <taxon>Synchytriaceae</taxon>
        <taxon>Synchytrium</taxon>
    </lineage>
</organism>
<dbReference type="InterPro" id="IPR045840">
    <property type="entry name" value="Ariadne"/>
</dbReference>
<dbReference type="InterPro" id="IPR048962">
    <property type="entry name" value="ARIH1-like_UBL"/>
</dbReference>
<dbReference type="STRING" id="286115.A0A507DSZ6"/>
<dbReference type="InterPro" id="IPR017907">
    <property type="entry name" value="Znf_RING_CS"/>
</dbReference>
<dbReference type="GO" id="GO:0016567">
    <property type="term" value="P:protein ubiquitination"/>
    <property type="evidence" value="ECO:0007669"/>
    <property type="project" value="InterPro"/>
</dbReference>
<feature type="region of interest" description="Disordered" evidence="10">
    <location>
        <begin position="101"/>
        <end position="129"/>
    </location>
</feature>
<evidence type="ECO:0000256" key="8">
    <source>
        <dbReference type="ARBA" id="ARBA00022833"/>
    </source>
</evidence>
<feature type="domain" description="RING-type" evidence="11">
    <location>
        <begin position="231"/>
        <end position="266"/>
    </location>
</feature>
<evidence type="ECO:0000256" key="10">
    <source>
        <dbReference type="SAM" id="MobiDB-lite"/>
    </source>
</evidence>
<protein>
    <recommendedName>
        <fullName evidence="2">RBR-type E3 ubiquitin transferase</fullName>
        <ecNumber evidence="2">2.3.2.31</ecNumber>
    </recommendedName>
</protein>
<dbReference type="PROSITE" id="PS50089">
    <property type="entry name" value="ZF_RING_2"/>
    <property type="match status" value="1"/>
</dbReference>
<evidence type="ECO:0000313" key="13">
    <source>
        <dbReference type="EMBL" id="TPX54078.1"/>
    </source>
</evidence>
<proteinExistence type="predicted"/>
<feature type="compositionally biased region" description="Basic residues" evidence="10">
    <location>
        <begin position="21"/>
        <end position="30"/>
    </location>
</feature>
<dbReference type="AlphaFoldDB" id="A0A507DSZ6"/>
<dbReference type="EMBL" id="QEAN01000009">
    <property type="protein sequence ID" value="TPX54078.1"/>
    <property type="molecule type" value="Genomic_DNA"/>
</dbReference>
<evidence type="ECO:0000256" key="2">
    <source>
        <dbReference type="ARBA" id="ARBA00012251"/>
    </source>
</evidence>
<keyword evidence="6 9" id="KW-0863">Zinc-finger</keyword>
<dbReference type="InterPro" id="IPR001841">
    <property type="entry name" value="Znf_RING"/>
</dbReference>
<reference evidence="13 14" key="1">
    <citation type="journal article" date="2019" name="Sci. Rep.">
        <title>Comparative genomics of chytrid fungi reveal insights into the obligate biotrophic and pathogenic lifestyle of Synchytrium endobioticum.</title>
        <authorList>
            <person name="van de Vossenberg B.T.L.H."/>
            <person name="Warris S."/>
            <person name="Nguyen H.D.T."/>
            <person name="van Gent-Pelzer M.P.E."/>
            <person name="Joly D.L."/>
            <person name="van de Geest H.C."/>
            <person name="Bonants P.J.M."/>
            <person name="Smith D.S."/>
            <person name="Levesque C.A."/>
            <person name="van der Lee T.A.J."/>
        </authorList>
    </citation>
    <scope>NUCLEOTIDE SEQUENCE [LARGE SCALE GENOMIC DNA]</scope>
    <source>
        <strain evidence="13 14">MB42</strain>
    </source>
</reference>
<comment type="caution">
    <text evidence="13">The sequence shown here is derived from an EMBL/GenBank/DDBJ whole genome shotgun (WGS) entry which is preliminary data.</text>
</comment>
<evidence type="ECO:0000256" key="7">
    <source>
        <dbReference type="ARBA" id="ARBA00022786"/>
    </source>
</evidence>
<comment type="catalytic activity">
    <reaction evidence="1">
        <text>[E2 ubiquitin-conjugating enzyme]-S-ubiquitinyl-L-cysteine + [acceptor protein]-L-lysine = [E2 ubiquitin-conjugating enzyme]-L-cysteine + [acceptor protein]-N(6)-ubiquitinyl-L-lysine.</text>
        <dbReference type="EC" id="2.3.2.31"/>
    </reaction>
</comment>
<dbReference type="Pfam" id="PF21235">
    <property type="entry name" value="UBA_ARI1"/>
    <property type="match status" value="1"/>
</dbReference>
<keyword evidence="4" id="KW-0479">Metal-binding</keyword>
<dbReference type="EC" id="2.3.2.31" evidence="2"/>
<dbReference type="PROSITE" id="PS51873">
    <property type="entry name" value="TRIAD"/>
    <property type="match status" value="1"/>
</dbReference>
<dbReference type="FunFam" id="3.30.40.10:FF:000019">
    <property type="entry name" value="RBR-type E3 ubiquitin transferase"/>
    <property type="match status" value="1"/>
</dbReference>
<keyword evidence="14" id="KW-1185">Reference proteome</keyword>
<evidence type="ECO:0000259" key="11">
    <source>
        <dbReference type="PROSITE" id="PS50089"/>
    </source>
</evidence>
<dbReference type="Pfam" id="PF19422">
    <property type="entry name" value="Ariadne"/>
    <property type="match status" value="1"/>
</dbReference>
<dbReference type="InterPro" id="IPR013083">
    <property type="entry name" value="Znf_RING/FYVE/PHD"/>
</dbReference>
<evidence type="ECO:0000256" key="3">
    <source>
        <dbReference type="ARBA" id="ARBA00022679"/>
    </source>
</evidence>
<dbReference type="CDD" id="cd20356">
    <property type="entry name" value="Rcat_RBR_HHARI-like"/>
    <property type="match status" value="1"/>
</dbReference>
<dbReference type="GO" id="GO:0008270">
    <property type="term" value="F:zinc ion binding"/>
    <property type="evidence" value="ECO:0007669"/>
    <property type="project" value="UniProtKB-KW"/>
</dbReference>
<evidence type="ECO:0000256" key="1">
    <source>
        <dbReference type="ARBA" id="ARBA00001798"/>
    </source>
</evidence>
<evidence type="ECO:0000259" key="12">
    <source>
        <dbReference type="PROSITE" id="PS51873"/>
    </source>
</evidence>